<keyword evidence="2" id="KW-0732">Signal</keyword>
<feature type="region of interest" description="Disordered" evidence="1">
    <location>
        <begin position="439"/>
        <end position="463"/>
    </location>
</feature>
<dbReference type="AlphaFoldDB" id="A0AAU2UXH7"/>
<dbReference type="EMBL" id="CP108318">
    <property type="protein sequence ID" value="WTW59794.1"/>
    <property type="molecule type" value="Genomic_DNA"/>
</dbReference>
<evidence type="ECO:0000256" key="2">
    <source>
        <dbReference type="SAM" id="SignalP"/>
    </source>
</evidence>
<proteinExistence type="predicted"/>
<feature type="region of interest" description="Disordered" evidence="1">
    <location>
        <begin position="40"/>
        <end position="78"/>
    </location>
</feature>
<accession>A0AAU2UXH7</accession>
<sequence length="523" mass="56205">MRQHVRTARTGTGRRHRIKLGLLATLSALALIGSPGAALASAGARPQEPTASGTPSMVPAAKTPPQQQPGQQLTSDDCLPESLKAKGKKAKPLPPTAPGGLAGKTIVTCTKVNAPGSPASQAARDVAVGKARSTPESTGAQRLAALKEARRSGVKAKDVTPLDYIQPPSWCYDHAFNGWWYTRSEECQIRDVTVGYFEIVNGEPIDVGTAKHLETSFVYMSGDIDDFADQIRITKYFAERAGTLDFWGLQQIHGWATCSGDCKPISDSGLKPGNYKRDQNNDGESYWEPTHDEVGAITHLAPTWNYFITAAGFEPSTTVTVPPPPQVRCDNAFSTDGNDMGDYTPGLSANAVFGAGCAVPVYVPTWIIYKNGLYPTVGWHVEAAQNSGLPGKYPTGDPLHRLTDSGKKRQNGDRACPPSPTWVRPANKQCDEYPMRSTYEGASTATPQGTARTFAPPTQTTPSGDQWCEMDAAWAVPTGVTGPSGWSSCMLPSTDNSHQGAFLGGFYKTNRVLDNDPFRVWVQ</sequence>
<name>A0AAU2UXH7_9ACTN</name>
<organism evidence="3">
    <name type="scientific">Streptomyces sp. NBC_00003</name>
    <dbReference type="NCBI Taxonomy" id="2903608"/>
    <lineage>
        <taxon>Bacteria</taxon>
        <taxon>Bacillati</taxon>
        <taxon>Actinomycetota</taxon>
        <taxon>Actinomycetes</taxon>
        <taxon>Kitasatosporales</taxon>
        <taxon>Streptomycetaceae</taxon>
        <taxon>Streptomyces</taxon>
    </lineage>
</organism>
<reference evidence="3" key="1">
    <citation type="submission" date="2022-10" db="EMBL/GenBank/DDBJ databases">
        <title>The complete genomes of actinobacterial strains from the NBC collection.</title>
        <authorList>
            <person name="Joergensen T.S."/>
            <person name="Alvarez Arevalo M."/>
            <person name="Sterndorff E.B."/>
            <person name="Faurdal D."/>
            <person name="Vuksanovic O."/>
            <person name="Mourched A.-S."/>
            <person name="Charusanti P."/>
            <person name="Shaw S."/>
            <person name="Blin K."/>
            <person name="Weber T."/>
        </authorList>
    </citation>
    <scope>NUCLEOTIDE SEQUENCE</scope>
    <source>
        <strain evidence="3">NBC_00003</strain>
    </source>
</reference>
<evidence type="ECO:0000313" key="3">
    <source>
        <dbReference type="EMBL" id="WTW59794.1"/>
    </source>
</evidence>
<protein>
    <submittedName>
        <fullName evidence="3">Uncharacterized protein</fullName>
    </submittedName>
</protein>
<feature type="signal peptide" evidence="2">
    <location>
        <begin position="1"/>
        <end position="40"/>
    </location>
</feature>
<feature type="compositionally biased region" description="Polar residues" evidence="1">
    <location>
        <begin position="440"/>
        <end position="463"/>
    </location>
</feature>
<feature type="chain" id="PRO_5043614825" evidence="2">
    <location>
        <begin position="41"/>
        <end position="523"/>
    </location>
</feature>
<evidence type="ECO:0000256" key="1">
    <source>
        <dbReference type="SAM" id="MobiDB-lite"/>
    </source>
</evidence>
<gene>
    <name evidence="3" type="ORF">OG549_03575</name>
</gene>